<keyword evidence="9" id="KW-1185">Reference proteome</keyword>
<dbReference type="GO" id="GO:0016787">
    <property type="term" value="F:hydrolase activity"/>
    <property type="evidence" value="ECO:0007669"/>
    <property type="project" value="InterPro"/>
</dbReference>
<reference evidence="9" key="1">
    <citation type="submission" date="2018-12" db="EMBL/GenBank/DDBJ databases">
        <title>Tengunoibacter tsumagoiensis gen. nov., sp. nov., Dictyobacter kobayashii sp. nov., D. alpinus sp. nov., and D. joshuensis sp. nov. and description of Dictyobacteraceae fam. nov. within the order Ktedonobacterales isolated from Tengu-no-mugimeshi.</title>
        <authorList>
            <person name="Wang C.M."/>
            <person name="Zheng Y."/>
            <person name="Sakai Y."/>
            <person name="Toyoda A."/>
            <person name="Minakuchi Y."/>
            <person name="Abe K."/>
            <person name="Yokota A."/>
            <person name="Yabe S."/>
        </authorList>
    </citation>
    <scope>NUCLEOTIDE SEQUENCE [LARGE SCALE GENOMIC DNA]</scope>
    <source>
        <strain evidence="9">Uno16</strain>
    </source>
</reference>
<dbReference type="GO" id="GO:0004674">
    <property type="term" value="F:protein serine/threonine kinase activity"/>
    <property type="evidence" value="ECO:0007669"/>
    <property type="project" value="UniProtKB-KW"/>
</dbReference>
<feature type="transmembrane region" description="Helical" evidence="6">
    <location>
        <begin position="306"/>
        <end position="328"/>
    </location>
</feature>
<dbReference type="InterPro" id="IPR011009">
    <property type="entry name" value="Kinase-like_dom_sf"/>
</dbReference>
<proteinExistence type="predicted"/>
<dbReference type="Pfam" id="PF06439">
    <property type="entry name" value="3keto-disac_hyd"/>
    <property type="match status" value="1"/>
</dbReference>
<accession>A0A402BAG9</accession>
<evidence type="ECO:0000259" key="7">
    <source>
        <dbReference type="PROSITE" id="PS50011"/>
    </source>
</evidence>
<keyword evidence="5" id="KW-0067">ATP-binding</keyword>
<dbReference type="AlphaFoldDB" id="A0A402BAG9"/>
<keyword evidence="4" id="KW-0418">Kinase</keyword>
<keyword evidence="6" id="KW-0472">Membrane</keyword>
<dbReference type="InterPro" id="IPR030616">
    <property type="entry name" value="Aur-like"/>
</dbReference>
<dbReference type="GO" id="GO:0005524">
    <property type="term" value="F:ATP binding"/>
    <property type="evidence" value="ECO:0007669"/>
    <property type="project" value="UniProtKB-KW"/>
</dbReference>
<evidence type="ECO:0000256" key="4">
    <source>
        <dbReference type="ARBA" id="ARBA00022777"/>
    </source>
</evidence>
<keyword evidence="1" id="KW-0723">Serine/threonine-protein kinase</keyword>
<name>A0A402BAG9_9CHLR</name>
<keyword evidence="6" id="KW-0812">Transmembrane</keyword>
<dbReference type="Gene3D" id="1.10.510.10">
    <property type="entry name" value="Transferase(Phosphotransferase) domain 1"/>
    <property type="match status" value="1"/>
</dbReference>
<dbReference type="EMBL" id="BIFT01000001">
    <property type="protein sequence ID" value="GCE28319.1"/>
    <property type="molecule type" value="Genomic_DNA"/>
</dbReference>
<evidence type="ECO:0000256" key="5">
    <source>
        <dbReference type="ARBA" id="ARBA00022840"/>
    </source>
</evidence>
<dbReference type="Gene3D" id="2.60.120.560">
    <property type="entry name" value="Exo-inulinase, domain 1"/>
    <property type="match status" value="1"/>
</dbReference>
<evidence type="ECO:0000256" key="6">
    <source>
        <dbReference type="SAM" id="Phobius"/>
    </source>
</evidence>
<comment type="caution">
    <text evidence="8">The sequence shown here is derived from an EMBL/GenBank/DDBJ whole genome shotgun (WGS) entry which is preliminary data.</text>
</comment>
<dbReference type="InterPro" id="IPR000719">
    <property type="entry name" value="Prot_kinase_dom"/>
</dbReference>
<dbReference type="RefSeq" id="WP_161982231.1">
    <property type="nucleotide sequence ID" value="NZ_BIFT01000001.1"/>
</dbReference>
<dbReference type="PANTHER" id="PTHR24350">
    <property type="entry name" value="SERINE/THREONINE-PROTEIN KINASE IAL-RELATED"/>
    <property type="match status" value="1"/>
</dbReference>
<keyword evidence="6" id="KW-1133">Transmembrane helix</keyword>
<gene>
    <name evidence="8" type="ORF">KDA_38030</name>
</gene>
<organism evidence="8 9">
    <name type="scientific">Dictyobacter alpinus</name>
    <dbReference type="NCBI Taxonomy" id="2014873"/>
    <lineage>
        <taxon>Bacteria</taxon>
        <taxon>Bacillati</taxon>
        <taxon>Chloroflexota</taxon>
        <taxon>Ktedonobacteria</taxon>
        <taxon>Ktedonobacterales</taxon>
        <taxon>Dictyobacteraceae</taxon>
        <taxon>Dictyobacter</taxon>
    </lineage>
</organism>
<dbReference type="SUPFAM" id="SSF56112">
    <property type="entry name" value="Protein kinase-like (PK-like)"/>
    <property type="match status" value="1"/>
</dbReference>
<sequence>MADLVEERIGKQLGNYRLLRLLRHNLATDVYLGEHIFLKTLAAIKVLRAQLQPEVLEEFLAETRRFAQLKHPNIVRVLEFGVEDKIPFLVTDYTPDGTLRQIHPRGTRVSEVHVSSYVKQIATALQYIHDQGLSHRAVRPEHMWLASRIRVLLSDFSLSIDTLDQDLKNREEESGELMYVAPEQRQGNPGPASDQYALAVVVYEWLSGELPFQDTSGQLSQQTTFTPITLDTKMSSVSTEVIRILTTALAQEPEHRFSSVTAFAHALEQVLEPVPSPDTTTRNNVNQIALTQPLSPDQQTRKKRSLTVWLTISLILLVLLTSGGILSYNTGLFPFTRQATSTLSTSRAATQTMSVRGTQHAVATFTAKSPQGIYTAATSGSPFISNALTSTWQNTQKKTSSCTFANGTYHMQNSGVYSDLICTERQNTLHNFAFEVEMNIIKGNMAGIAFRSNNAGNHFYLAILTANGSSSYLDMAIYHDNNNQNLLEDLQDTVAPVNAHTYNLLTIVAYEQAFYLYLNKKYMLTVQDATLTTGILGLYMSNNNNVATQVNFRNARIWKL</sequence>
<dbReference type="CDD" id="cd14014">
    <property type="entry name" value="STKc_PknB_like"/>
    <property type="match status" value="1"/>
</dbReference>
<evidence type="ECO:0000313" key="9">
    <source>
        <dbReference type="Proteomes" id="UP000287171"/>
    </source>
</evidence>
<evidence type="ECO:0000256" key="1">
    <source>
        <dbReference type="ARBA" id="ARBA00022527"/>
    </source>
</evidence>
<keyword evidence="2" id="KW-0808">Transferase</keyword>
<evidence type="ECO:0000256" key="3">
    <source>
        <dbReference type="ARBA" id="ARBA00022741"/>
    </source>
</evidence>
<feature type="domain" description="Protein kinase" evidence="7">
    <location>
        <begin position="16"/>
        <end position="268"/>
    </location>
</feature>
<dbReference type="InterPro" id="IPR010496">
    <property type="entry name" value="AL/BT2_dom"/>
</dbReference>
<evidence type="ECO:0000256" key="2">
    <source>
        <dbReference type="ARBA" id="ARBA00022679"/>
    </source>
</evidence>
<dbReference type="Gene3D" id="3.30.200.20">
    <property type="entry name" value="Phosphorylase Kinase, domain 1"/>
    <property type="match status" value="1"/>
</dbReference>
<dbReference type="Proteomes" id="UP000287171">
    <property type="component" value="Unassembled WGS sequence"/>
</dbReference>
<dbReference type="PROSITE" id="PS50011">
    <property type="entry name" value="PROTEIN_KINASE_DOM"/>
    <property type="match status" value="1"/>
</dbReference>
<protein>
    <recommendedName>
        <fullName evidence="7">Protein kinase domain-containing protein</fullName>
    </recommendedName>
</protein>
<dbReference type="Pfam" id="PF00069">
    <property type="entry name" value="Pkinase"/>
    <property type="match status" value="1"/>
</dbReference>
<keyword evidence="3" id="KW-0547">Nucleotide-binding</keyword>
<evidence type="ECO:0000313" key="8">
    <source>
        <dbReference type="EMBL" id="GCE28319.1"/>
    </source>
</evidence>